<protein>
    <submittedName>
        <fullName evidence="1">DNA primase</fullName>
    </submittedName>
</protein>
<organism evidence="1 2">
    <name type="scientific">Rhodococcus phage Reynauld</name>
    <dbReference type="NCBI Taxonomy" id="3062845"/>
    <lineage>
        <taxon>Viruses</taxon>
        <taxon>Duplodnaviria</taxon>
        <taxon>Heunggongvirae</taxon>
        <taxon>Uroviricota</taxon>
        <taxon>Caudoviricetes</taxon>
        <taxon>Caudoviricetes incertae sedis</taxon>
        <taxon>Reynauldvirus</taxon>
        <taxon>Reynauldvirus reynauld</taxon>
    </lineage>
</organism>
<name>A0ACD4UKR6_9CAUD</name>
<proteinExistence type="predicted"/>
<evidence type="ECO:0000313" key="1">
    <source>
        <dbReference type="EMBL" id="WKW85455.1"/>
    </source>
</evidence>
<dbReference type="EMBL" id="OR159659">
    <property type="protein sequence ID" value="WKW85455.1"/>
    <property type="molecule type" value="Genomic_DNA"/>
</dbReference>
<dbReference type="Proteomes" id="UP001654496">
    <property type="component" value="Segment"/>
</dbReference>
<accession>A0ACD4UKR6</accession>
<keyword evidence="2" id="KW-1185">Reference proteome</keyword>
<reference evidence="1" key="1">
    <citation type="submission" date="2023-06" db="EMBL/GenBank/DDBJ databases">
        <authorList>
            <person name="DeJong R.J."/>
            <person name="Yoon E."/>
            <person name="Radersma M."/>
            <person name="Veenstra M."/>
            <person name="Churu J."/>
            <person name="Moleakunnel K."/>
            <person name="Weaver G."/>
            <person name="Hill E."/>
            <person name="Janvier A."/>
            <person name="Harlow L."/>
            <person name="Kramer C."/>
            <person name="Seinen K."/>
            <person name="Chen A."/>
            <person name="Minasian M."/>
            <person name="Doorn S."/>
            <person name="Dole C."/>
            <person name="Ramsey F."/>
            <person name="Nieze J."/>
            <person name="Baker A."/>
            <person name="Swierenga S."/>
            <person name="White A."/>
            <person name="Howland A."/>
            <person name="Ko C."/>
            <person name="Russell D.A."/>
            <person name="Jacobs-Sera D."/>
            <person name="Hatfull G.F."/>
        </authorList>
    </citation>
    <scope>NUCLEOTIDE SEQUENCE</scope>
</reference>
<evidence type="ECO:0000313" key="2">
    <source>
        <dbReference type="Proteomes" id="UP001654496"/>
    </source>
</evidence>
<sequence length="669" mass="72398">MSSDFAAKLAALRAQVPTAPAPAPTPTPQASGGASTTDDGAKAELRRLDLLPIYRSWFHPIAERPGTGDEVNLSCFNTTFHGRGDRNPQFGINTRKQTYYCHACNVSGDIVDLAAVHYGFADANYRCPDDQVHVAVKEAGTELLGMQFSMTPAGWQRVPQFTALTMAGVQAPQAAQPPVPPVPAPSPASRGADGATAPTGMVFGTLNVGAVPGPGDDQTNLLPADLAELLPAPVLNPDDEVLGAGIPLDWRSIVPEGTLMRQYLETVTTDDSPEEYHFWQILTLVGLLCGKDVGLLDAEIVYGNLLVCIVGQTGVGKSRSDRHIERLIDAAVPFNDKIAASTGIMKISGAGSGEYMMKEFHHAIPDPAVNPQKPSDKVPLLVHPGVRGRVKWSELSEMIGKAAATGATVREKIMELYDAAGDVTFGSVTAGKTHVKNPFGSVVTTTQPESIKRLLSRDQIQSGFLNRWVFASGVPKPVIERGILIDVTPVKPAVLQVQQWAQGRRQHARGLLDLTPDGDVELRRFIREEIVPLKRADPLYGRNDLLFKKLCLLLAANAMEFAVSLDTVLRAEKVFGYVVRCQELFGAAMSHSESSEIQDAVLEKIKENFAKTGEGMAGHAIVKALRRKYNGDDVKKVLRDLESLGRLEQLSPNRSGPGRRPKLYYITED</sequence>
<gene>
    <name evidence="1" type="primary">1</name>
    <name evidence="1" type="ORF">SEA_REYNAULD_1</name>
</gene>